<dbReference type="Gene3D" id="3.90.520.10">
    <property type="entry name" value="SMAD MH1 domain"/>
    <property type="match status" value="1"/>
</dbReference>
<dbReference type="GO" id="GO:0030509">
    <property type="term" value="P:BMP signaling pathway"/>
    <property type="evidence" value="ECO:0007669"/>
    <property type="project" value="TreeGrafter"/>
</dbReference>
<dbReference type="GO" id="GO:0000978">
    <property type="term" value="F:RNA polymerase II cis-regulatory region sequence-specific DNA binding"/>
    <property type="evidence" value="ECO:0007669"/>
    <property type="project" value="TreeGrafter"/>
</dbReference>
<keyword evidence="2" id="KW-0805">Transcription regulation</keyword>
<comment type="caution">
    <text evidence="7">The sequence shown here is derived from an EMBL/GenBank/DDBJ whole genome shotgun (WGS) entry which is preliminary data.</text>
</comment>
<gene>
    <name evidence="7" type="ORF">QR680_010434</name>
</gene>
<dbReference type="InterPro" id="IPR013790">
    <property type="entry name" value="Dwarfin"/>
</dbReference>
<dbReference type="GO" id="GO:0070411">
    <property type="term" value="F:I-SMAD binding"/>
    <property type="evidence" value="ECO:0007669"/>
    <property type="project" value="TreeGrafter"/>
</dbReference>
<dbReference type="GO" id="GO:0030154">
    <property type="term" value="P:cell differentiation"/>
    <property type="evidence" value="ECO:0007669"/>
    <property type="project" value="TreeGrafter"/>
</dbReference>
<dbReference type="EMBL" id="JAUCMV010000001">
    <property type="protein sequence ID" value="KAK0427803.1"/>
    <property type="molecule type" value="Genomic_DNA"/>
</dbReference>
<keyword evidence="8" id="KW-1185">Reference proteome</keyword>
<dbReference type="GO" id="GO:0009653">
    <property type="term" value="P:anatomical structure morphogenesis"/>
    <property type="evidence" value="ECO:0007669"/>
    <property type="project" value="TreeGrafter"/>
</dbReference>
<dbReference type="PROSITE" id="PS51075">
    <property type="entry name" value="MH1"/>
    <property type="match status" value="1"/>
</dbReference>
<dbReference type="GO" id="GO:0071144">
    <property type="term" value="C:heteromeric SMAD protein complex"/>
    <property type="evidence" value="ECO:0007669"/>
    <property type="project" value="TreeGrafter"/>
</dbReference>
<evidence type="ECO:0000256" key="1">
    <source>
        <dbReference type="ARBA" id="ARBA00004123"/>
    </source>
</evidence>
<accession>A0AA39MBJ6</accession>
<dbReference type="GO" id="GO:0051239">
    <property type="term" value="P:regulation of multicellular organismal process"/>
    <property type="evidence" value="ECO:0007669"/>
    <property type="project" value="UniProtKB-ARBA"/>
</dbReference>
<dbReference type="PANTHER" id="PTHR13703">
    <property type="entry name" value="SMAD"/>
    <property type="match status" value="1"/>
</dbReference>
<dbReference type="SUPFAM" id="SSF56366">
    <property type="entry name" value="SMAD MH1 domain"/>
    <property type="match status" value="1"/>
</dbReference>
<protein>
    <recommendedName>
        <fullName evidence="6">MH1 domain-containing protein</fullName>
    </recommendedName>
</protein>
<evidence type="ECO:0000256" key="4">
    <source>
        <dbReference type="ARBA" id="ARBA00023242"/>
    </source>
</evidence>
<comment type="subcellular location">
    <subcellularLocation>
        <location evidence="1">Nucleus</location>
    </subcellularLocation>
</comment>
<feature type="region of interest" description="Disordered" evidence="5">
    <location>
        <begin position="1"/>
        <end position="23"/>
    </location>
</feature>
<name>A0AA39MBJ6_9BILA</name>
<keyword evidence="3" id="KW-0804">Transcription</keyword>
<dbReference type="GO" id="GO:0000981">
    <property type="term" value="F:DNA-binding transcription factor activity, RNA polymerase II-specific"/>
    <property type="evidence" value="ECO:0007669"/>
    <property type="project" value="TreeGrafter"/>
</dbReference>
<evidence type="ECO:0000256" key="5">
    <source>
        <dbReference type="SAM" id="MobiDB-lite"/>
    </source>
</evidence>
<keyword evidence="4" id="KW-0539">Nucleus</keyword>
<dbReference type="Pfam" id="PF03165">
    <property type="entry name" value="MH1"/>
    <property type="match status" value="1"/>
</dbReference>
<reference evidence="7" key="1">
    <citation type="submission" date="2023-06" db="EMBL/GenBank/DDBJ databases">
        <title>Genomic analysis of the entomopathogenic nematode Steinernema hermaphroditum.</title>
        <authorList>
            <person name="Schwarz E.M."/>
            <person name="Heppert J.K."/>
            <person name="Baniya A."/>
            <person name="Schwartz H.T."/>
            <person name="Tan C.-H."/>
            <person name="Antoshechkin I."/>
            <person name="Sternberg P.W."/>
            <person name="Goodrich-Blair H."/>
            <person name="Dillman A.R."/>
        </authorList>
    </citation>
    <scope>NUCLEOTIDE SEQUENCE</scope>
    <source>
        <strain evidence="7">PS9179</strain>
        <tissue evidence="7">Whole animal</tissue>
    </source>
</reference>
<evidence type="ECO:0000256" key="3">
    <source>
        <dbReference type="ARBA" id="ARBA00023163"/>
    </source>
</evidence>
<proteinExistence type="predicted"/>
<dbReference type="InterPro" id="IPR003619">
    <property type="entry name" value="MAD_homology1_Dwarfin-type"/>
</dbReference>
<organism evidence="7 8">
    <name type="scientific">Steinernema hermaphroditum</name>
    <dbReference type="NCBI Taxonomy" id="289476"/>
    <lineage>
        <taxon>Eukaryota</taxon>
        <taxon>Metazoa</taxon>
        <taxon>Ecdysozoa</taxon>
        <taxon>Nematoda</taxon>
        <taxon>Chromadorea</taxon>
        <taxon>Rhabditida</taxon>
        <taxon>Tylenchina</taxon>
        <taxon>Panagrolaimomorpha</taxon>
        <taxon>Strongyloidoidea</taxon>
        <taxon>Steinernematidae</taxon>
        <taxon>Steinernema</taxon>
    </lineage>
</organism>
<dbReference type="AlphaFoldDB" id="A0AA39MBJ6"/>
<dbReference type="SMART" id="SM00523">
    <property type="entry name" value="DWA"/>
    <property type="match status" value="1"/>
</dbReference>
<dbReference type="GO" id="GO:0060395">
    <property type="term" value="P:SMAD protein signal transduction"/>
    <property type="evidence" value="ECO:0007669"/>
    <property type="project" value="TreeGrafter"/>
</dbReference>
<sequence>MSHSPSKASCCRGKGRVKKRSAEERQTIDRIRRYLIGRAVHFNHKIVTTTVSSILRRLRSRPSAVNAFVRAIHSKNFASECVPIERTLDGRSQFGDMKVSAPLHIYSVFRFPAVQKHQFVSLPNCFTDGPHEECINPYHYSHFSAFSASGEIDSESDDELQHVTILGSDGDDDNMP</sequence>
<evidence type="ECO:0000259" key="6">
    <source>
        <dbReference type="PROSITE" id="PS51075"/>
    </source>
</evidence>
<dbReference type="InterPro" id="IPR036578">
    <property type="entry name" value="SMAD_MH1_sf"/>
</dbReference>
<evidence type="ECO:0000256" key="2">
    <source>
        <dbReference type="ARBA" id="ARBA00023015"/>
    </source>
</evidence>
<evidence type="ECO:0000313" key="7">
    <source>
        <dbReference type="EMBL" id="KAK0427803.1"/>
    </source>
</evidence>
<dbReference type="Proteomes" id="UP001175271">
    <property type="component" value="Unassembled WGS sequence"/>
</dbReference>
<evidence type="ECO:0000313" key="8">
    <source>
        <dbReference type="Proteomes" id="UP001175271"/>
    </source>
</evidence>
<feature type="domain" description="MH1" evidence="6">
    <location>
        <begin position="26"/>
        <end position="149"/>
    </location>
</feature>
<dbReference type="InterPro" id="IPR013019">
    <property type="entry name" value="MAD_homology_MH1"/>
</dbReference>